<protein>
    <submittedName>
        <fullName evidence="1">Uncharacterized protein</fullName>
    </submittedName>
</protein>
<sequence length="90" mass="10123">MNTRMVPQTETKINIFNSLSFGEKYSSLLFISFNLPRYSSGLTMSSRRVFQRVVGLSPVMTQAPVVSLELMHAQPTGCEVLTWGYVRASM</sequence>
<organism evidence="1 2">
    <name type="scientific">Nephila pilipes</name>
    <name type="common">Giant wood spider</name>
    <name type="synonym">Nephila maculata</name>
    <dbReference type="NCBI Taxonomy" id="299642"/>
    <lineage>
        <taxon>Eukaryota</taxon>
        <taxon>Metazoa</taxon>
        <taxon>Ecdysozoa</taxon>
        <taxon>Arthropoda</taxon>
        <taxon>Chelicerata</taxon>
        <taxon>Arachnida</taxon>
        <taxon>Araneae</taxon>
        <taxon>Araneomorphae</taxon>
        <taxon>Entelegynae</taxon>
        <taxon>Araneoidea</taxon>
        <taxon>Nephilidae</taxon>
        <taxon>Nephila</taxon>
    </lineage>
</organism>
<dbReference type="EMBL" id="BMAW01028930">
    <property type="protein sequence ID" value="GFU09804.1"/>
    <property type="molecule type" value="Genomic_DNA"/>
</dbReference>
<gene>
    <name evidence="1" type="ORF">NPIL_49811</name>
</gene>
<accession>A0A8X6QBE3</accession>
<name>A0A8X6QBE3_NEPPI</name>
<proteinExistence type="predicted"/>
<dbReference type="AlphaFoldDB" id="A0A8X6QBE3"/>
<reference evidence="1" key="1">
    <citation type="submission" date="2020-08" db="EMBL/GenBank/DDBJ databases">
        <title>Multicomponent nature underlies the extraordinary mechanical properties of spider dragline silk.</title>
        <authorList>
            <person name="Kono N."/>
            <person name="Nakamura H."/>
            <person name="Mori M."/>
            <person name="Yoshida Y."/>
            <person name="Ohtoshi R."/>
            <person name="Malay A.D."/>
            <person name="Moran D.A.P."/>
            <person name="Tomita M."/>
            <person name="Numata K."/>
            <person name="Arakawa K."/>
        </authorList>
    </citation>
    <scope>NUCLEOTIDE SEQUENCE</scope>
</reference>
<dbReference type="Proteomes" id="UP000887013">
    <property type="component" value="Unassembled WGS sequence"/>
</dbReference>
<evidence type="ECO:0000313" key="2">
    <source>
        <dbReference type="Proteomes" id="UP000887013"/>
    </source>
</evidence>
<evidence type="ECO:0000313" key="1">
    <source>
        <dbReference type="EMBL" id="GFU09804.1"/>
    </source>
</evidence>
<comment type="caution">
    <text evidence="1">The sequence shown here is derived from an EMBL/GenBank/DDBJ whole genome shotgun (WGS) entry which is preliminary data.</text>
</comment>
<keyword evidence="2" id="KW-1185">Reference proteome</keyword>